<reference evidence="2" key="1">
    <citation type="journal article" date="2023" name="Science">
        <title>Genome structures resolve the early diversification of teleost fishes.</title>
        <authorList>
            <person name="Parey E."/>
            <person name="Louis A."/>
            <person name="Montfort J."/>
            <person name="Bouchez O."/>
            <person name="Roques C."/>
            <person name="Iampietro C."/>
            <person name="Lluch J."/>
            <person name="Castinel A."/>
            <person name="Donnadieu C."/>
            <person name="Desvignes T."/>
            <person name="Floi Bucao C."/>
            <person name="Jouanno E."/>
            <person name="Wen M."/>
            <person name="Mejri S."/>
            <person name="Dirks R."/>
            <person name="Jansen H."/>
            <person name="Henkel C."/>
            <person name="Chen W.J."/>
            <person name="Zahm M."/>
            <person name="Cabau C."/>
            <person name="Klopp C."/>
            <person name="Thompson A.W."/>
            <person name="Robinson-Rechavi M."/>
            <person name="Braasch I."/>
            <person name="Lecointre G."/>
            <person name="Bobe J."/>
            <person name="Postlethwait J.H."/>
            <person name="Berthelot C."/>
            <person name="Roest Crollius H."/>
            <person name="Guiguen Y."/>
        </authorList>
    </citation>
    <scope>NUCLEOTIDE SEQUENCE</scope>
    <source>
        <strain evidence="2">NC1722</strain>
    </source>
</reference>
<feature type="compositionally biased region" description="Basic and acidic residues" evidence="1">
    <location>
        <begin position="84"/>
        <end position="101"/>
    </location>
</feature>
<accession>A0AAD7RBV6</accession>
<dbReference type="AlphaFoldDB" id="A0AAD7RBV6"/>
<feature type="compositionally biased region" description="Basic and acidic residues" evidence="1">
    <location>
        <begin position="61"/>
        <end position="71"/>
    </location>
</feature>
<sequence length="101" mass="10914">MLGLERQLTSPNGEINGPITTCHRLCASRQAGFTGVVTHGDSASARAQRVTQTNRRRPKTRAGEARRDGRRCARTAGGGHTARTLRDAAESGPFIHERAHV</sequence>
<protein>
    <submittedName>
        <fullName evidence="2">Uncharacterized protein</fullName>
    </submittedName>
</protein>
<organism evidence="2 3">
    <name type="scientific">Aldrovandia affinis</name>
    <dbReference type="NCBI Taxonomy" id="143900"/>
    <lineage>
        <taxon>Eukaryota</taxon>
        <taxon>Metazoa</taxon>
        <taxon>Chordata</taxon>
        <taxon>Craniata</taxon>
        <taxon>Vertebrata</taxon>
        <taxon>Euteleostomi</taxon>
        <taxon>Actinopterygii</taxon>
        <taxon>Neopterygii</taxon>
        <taxon>Teleostei</taxon>
        <taxon>Notacanthiformes</taxon>
        <taxon>Halosauridae</taxon>
        <taxon>Aldrovandia</taxon>
    </lineage>
</organism>
<feature type="region of interest" description="Disordered" evidence="1">
    <location>
        <begin position="39"/>
        <end position="101"/>
    </location>
</feature>
<evidence type="ECO:0000313" key="3">
    <source>
        <dbReference type="Proteomes" id="UP001221898"/>
    </source>
</evidence>
<dbReference type="EMBL" id="JAINUG010000355">
    <property type="protein sequence ID" value="KAJ8377397.1"/>
    <property type="molecule type" value="Genomic_DNA"/>
</dbReference>
<evidence type="ECO:0000313" key="2">
    <source>
        <dbReference type="EMBL" id="KAJ8377397.1"/>
    </source>
</evidence>
<gene>
    <name evidence="2" type="ORF">AAFF_G00260570</name>
</gene>
<keyword evidence="3" id="KW-1185">Reference proteome</keyword>
<dbReference type="Proteomes" id="UP001221898">
    <property type="component" value="Unassembled WGS sequence"/>
</dbReference>
<evidence type="ECO:0000256" key="1">
    <source>
        <dbReference type="SAM" id="MobiDB-lite"/>
    </source>
</evidence>
<comment type="caution">
    <text evidence="2">The sequence shown here is derived from an EMBL/GenBank/DDBJ whole genome shotgun (WGS) entry which is preliminary data.</text>
</comment>
<name>A0AAD7RBV6_9TELE</name>
<proteinExistence type="predicted"/>